<dbReference type="InterPro" id="IPR020476">
    <property type="entry name" value="Nudix_hydrolase"/>
</dbReference>
<evidence type="ECO:0000256" key="1">
    <source>
        <dbReference type="ARBA" id="ARBA00001946"/>
    </source>
</evidence>
<evidence type="ECO:0000313" key="6">
    <source>
        <dbReference type="Proteomes" id="UP000077412"/>
    </source>
</evidence>
<protein>
    <submittedName>
        <fullName evidence="5">DNA mismatch repair protein MutT</fullName>
    </submittedName>
</protein>
<dbReference type="InterPro" id="IPR020084">
    <property type="entry name" value="NUDIX_hydrolase_CS"/>
</dbReference>
<dbReference type="OrthoDB" id="9131041at2"/>
<dbReference type="Pfam" id="PF00293">
    <property type="entry name" value="NUDIX"/>
    <property type="match status" value="1"/>
</dbReference>
<dbReference type="SUPFAM" id="SSF55811">
    <property type="entry name" value="Nudix"/>
    <property type="match status" value="1"/>
</dbReference>
<name>A0A1B1Z2E1_9BACL</name>
<evidence type="ECO:0000313" key="5">
    <source>
        <dbReference type="EMBL" id="ANX11617.1"/>
    </source>
</evidence>
<keyword evidence="2 3" id="KW-0378">Hydrolase</keyword>
<dbReference type="Gene3D" id="3.90.79.10">
    <property type="entry name" value="Nucleoside Triphosphate Pyrophosphohydrolase"/>
    <property type="match status" value="1"/>
</dbReference>
<dbReference type="InterPro" id="IPR015797">
    <property type="entry name" value="NUDIX_hydrolase-like_dom_sf"/>
</dbReference>
<evidence type="ECO:0000256" key="2">
    <source>
        <dbReference type="ARBA" id="ARBA00022801"/>
    </source>
</evidence>
<organism evidence="5 6">
    <name type="scientific">Fictibacillus arsenicus</name>
    <dbReference type="NCBI Taxonomy" id="255247"/>
    <lineage>
        <taxon>Bacteria</taxon>
        <taxon>Bacillati</taxon>
        <taxon>Bacillota</taxon>
        <taxon>Bacilli</taxon>
        <taxon>Bacillales</taxon>
        <taxon>Fictibacillaceae</taxon>
        <taxon>Fictibacillus</taxon>
    </lineage>
</organism>
<dbReference type="PRINTS" id="PR00502">
    <property type="entry name" value="NUDIXFAMILY"/>
</dbReference>
<dbReference type="KEGG" id="far:ABE41_006325"/>
<proteinExistence type="inferred from homology"/>
<dbReference type="STRING" id="255247.ABE41_006325"/>
<sequence>MNLTKYNGIEFLEFIKATEEEIYNYHPVAGLFAVIKCEGKYLLCYNVWREQWELPAGSREDGETPKECAIRELYEETGQMVTDLKFKGLLKSKKTINGEIKFNPVYFANMEKLQPLKENEETSKIMLWDLKEEIGSIDSVDIRILDFI</sequence>
<gene>
    <name evidence="5" type="ORF">ABE41_006325</name>
</gene>
<dbReference type="PROSITE" id="PS00893">
    <property type="entry name" value="NUDIX_BOX"/>
    <property type="match status" value="1"/>
</dbReference>
<dbReference type="EMBL" id="CP016761">
    <property type="protein sequence ID" value="ANX11617.1"/>
    <property type="molecule type" value="Genomic_DNA"/>
</dbReference>
<evidence type="ECO:0000259" key="4">
    <source>
        <dbReference type="PROSITE" id="PS51462"/>
    </source>
</evidence>
<comment type="cofactor">
    <cofactor evidence="1">
        <name>Mg(2+)</name>
        <dbReference type="ChEBI" id="CHEBI:18420"/>
    </cofactor>
</comment>
<dbReference type="PANTHER" id="PTHR43046:SF14">
    <property type="entry name" value="MUTT_NUDIX FAMILY PROTEIN"/>
    <property type="match status" value="1"/>
</dbReference>
<dbReference type="PROSITE" id="PS51462">
    <property type="entry name" value="NUDIX"/>
    <property type="match status" value="1"/>
</dbReference>
<accession>A0A1B1Z2E1</accession>
<comment type="similarity">
    <text evidence="3">Belongs to the Nudix hydrolase family.</text>
</comment>
<dbReference type="Proteomes" id="UP000077412">
    <property type="component" value="Chromosome"/>
</dbReference>
<feature type="domain" description="Nudix hydrolase" evidence="4">
    <location>
        <begin position="24"/>
        <end position="148"/>
    </location>
</feature>
<dbReference type="GO" id="GO:0016787">
    <property type="term" value="F:hydrolase activity"/>
    <property type="evidence" value="ECO:0007669"/>
    <property type="project" value="UniProtKB-KW"/>
</dbReference>
<reference evidence="5 6" key="1">
    <citation type="submission" date="2016-08" db="EMBL/GenBank/DDBJ databases">
        <title>Complete genome sequence of Fictibacillus arsenicus G25-54, a strain with toxicity to nematodes and a potential arsenic-resistance activity.</title>
        <authorList>
            <person name="Zheng Z."/>
        </authorList>
    </citation>
    <scope>NUCLEOTIDE SEQUENCE [LARGE SCALE GENOMIC DNA]</scope>
    <source>
        <strain evidence="5 6">G25-54</strain>
    </source>
</reference>
<dbReference type="PANTHER" id="PTHR43046">
    <property type="entry name" value="GDP-MANNOSE MANNOSYL HYDROLASE"/>
    <property type="match status" value="1"/>
</dbReference>
<keyword evidence="6" id="KW-1185">Reference proteome</keyword>
<dbReference type="AlphaFoldDB" id="A0A1B1Z2E1"/>
<dbReference type="InterPro" id="IPR000086">
    <property type="entry name" value="NUDIX_hydrolase_dom"/>
</dbReference>
<evidence type="ECO:0000256" key="3">
    <source>
        <dbReference type="RuleBase" id="RU003476"/>
    </source>
</evidence>
<dbReference type="RefSeq" id="WP_066287658.1">
    <property type="nucleotide sequence ID" value="NZ_CP016761.1"/>
</dbReference>